<reference evidence="14" key="2">
    <citation type="submission" date="2025-09" db="UniProtKB">
        <authorList>
            <consortium name="Ensembl"/>
        </authorList>
    </citation>
    <scope>IDENTIFICATION</scope>
</reference>
<evidence type="ECO:0000256" key="5">
    <source>
        <dbReference type="ARBA" id="ARBA00022989"/>
    </source>
</evidence>
<dbReference type="OMA" id="MWVLNTE"/>
<comment type="subcellular location">
    <subcellularLocation>
        <location evidence="1">Membrane</location>
    </subcellularLocation>
</comment>
<evidence type="ECO:0000259" key="13">
    <source>
        <dbReference type="PROSITE" id="PS51704"/>
    </source>
</evidence>
<dbReference type="InterPro" id="IPR052271">
    <property type="entry name" value="GDPD-Related"/>
</dbReference>
<dbReference type="Proteomes" id="UP000694388">
    <property type="component" value="Unplaced"/>
</dbReference>
<dbReference type="InterPro" id="IPR030395">
    <property type="entry name" value="GP_PDE_dom"/>
</dbReference>
<comment type="catalytic activity">
    <reaction evidence="11">
        <text>1-O-(1Z-octadecenyl)-sn-glycero-3-phospho-N-hexadecanoyl-ethanolamine + H2O = 1-O-(1Z-octadecenyl)-sn-glycero-3-phosphate + N-hexadecanoylethanolamine + H(+)</text>
        <dbReference type="Rhea" id="RHEA:53184"/>
        <dbReference type="ChEBI" id="CHEBI:15377"/>
        <dbReference type="ChEBI" id="CHEBI:15378"/>
        <dbReference type="ChEBI" id="CHEBI:71464"/>
        <dbReference type="ChEBI" id="CHEBI:137009"/>
        <dbReference type="ChEBI" id="CHEBI:137017"/>
    </reaction>
    <physiologicalReaction direction="left-to-right" evidence="11">
        <dbReference type="Rhea" id="RHEA:53185"/>
    </physiologicalReaction>
</comment>
<evidence type="ECO:0000256" key="2">
    <source>
        <dbReference type="ARBA" id="ARBA00007277"/>
    </source>
</evidence>
<proteinExistence type="inferred from homology"/>
<sequence>HRLVVATFKLHVKSGKMVPSQPRLDVGQLKDERAAEEFANKLSGDLGGLGTLGDPEEFALNLGADMLELDVRRTNDGQVVVCHDSSLLRTCGKDADIRKLNYNELPRYRSRIPVSFQPGCECMGEDRRIPLLREVFAAFPDVSINIDIKDNDDELISQVSELVREFRREPLTVWGNARHQIVRKCRLENPAIPTLFSARRVLCLVAYYYSGLLPFLPIPEACLEIPVPSMLLMEPGKLPRLNRFLLHAPCVFPQVYLWVLNEEADFKRAFDLGVTGVMTDFPSKLRQFLSAR</sequence>
<reference evidence="14" key="1">
    <citation type="submission" date="2025-08" db="UniProtKB">
        <authorList>
            <consortium name="Ensembl"/>
        </authorList>
    </citation>
    <scope>IDENTIFICATION</scope>
</reference>
<name>A0A8C4QP89_EPTBU</name>
<keyword evidence="15" id="KW-1185">Reference proteome</keyword>
<evidence type="ECO:0000313" key="14">
    <source>
        <dbReference type="Ensembl" id="ENSEBUP00000017351.1"/>
    </source>
</evidence>
<comment type="similarity">
    <text evidence="2">Belongs to the glycerophosphoryl diester phosphodiesterase family.</text>
</comment>
<dbReference type="PROSITE" id="PS51704">
    <property type="entry name" value="GP_PDE"/>
    <property type="match status" value="1"/>
</dbReference>
<evidence type="ECO:0000256" key="9">
    <source>
        <dbReference type="ARBA" id="ARBA00047392"/>
    </source>
</evidence>
<keyword evidence="5" id="KW-1133">Transmembrane helix</keyword>
<keyword evidence="6" id="KW-0443">Lipid metabolism</keyword>
<feature type="domain" description="GP-PDE" evidence="13">
    <location>
        <begin position="35"/>
        <end position="289"/>
    </location>
</feature>
<dbReference type="Ensembl" id="ENSEBUT00000017927.1">
    <property type="protein sequence ID" value="ENSEBUP00000017351.1"/>
    <property type="gene ID" value="ENSEBUG00000010825.1"/>
</dbReference>
<keyword evidence="3" id="KW-0812">Transmembrane</keyword>
<dbReference type="PANTHER" id="PTHR42758:SF2">
    <property type="entry name" value="PHOSPHATIDYLGLYCEROL PHOSPHOLIPASE C"/>
    <property type="match status" value="1"/>
</dbReference>
<evidence type="ECO:0000256" key="11">
    <source>
        <dbReference type="ARBA" id="ARBA00048580"/>
    </source>
</evidence>
<dbReference type="GO" id="GO:0008081">
    <property type="term" value="F:phosphoric diester hydrolase activity"/>
    <property type="evidence" value="ECO:0007669"/>
    <property type="project" value="InterPro"/>
</dbReference>
<comment type="catalytic activity">
    <reaction evidence="8">
        <text>1-O-hexadecyl-sn-glycero-3-phosphocholine + H2O = 1-O-hexadecyl-sn-glycero-3-phosphate + choline + H(+)</text>
        <dbReference type="Rhea" id="RHEA:41143"/>
        <dbReference type="ChEBI" id="CHEBI:15354"/>
        <dbReference type="ChEBI" id="CHEBI:15377"/>
        <dbReference type="ChEBI" id="CHEBI:15378"/>
        <dbReference type="ChEBI" id="CHEBI:64496"/>
        <dbReference type="ChEBI" id="CHEBI:77580"/>
    </reaction>
    <physiologicalReaction direction="left-to-right" evidence="8">
        <dbReference type="Rhea" id="RHEA:41144"/>
    </physiologicalReaction>
</comment>
<comment type="catalytic activity">
    <reaction evidence="12">
        <text>N,1-di-(9Z-octadecenoyl)-sn-glycero-3-phosphoethanolamine + H2O = N-(9Z-octadecenoyl) ethanolamine + 1-(9Z-octadecenoyl)-sn-glycero-3-phosphate + H(+)</text>
        <dbReference type="Rhea" id="RHEA:56460"/>
        <dbReference type="ChEBI" id="CHEBI:15377"/>
        <dbReference type="ChEBI" id="CHEBI:15378"/>
        <dbReference type="ChEBI" id="CHEBI:71466"/>
        <dbReference type="ChEBI" id="CHEBI:74544"/>
        <dbReference type="ChEBI" id="CHEBI:85222"/>
    </reaction>
    <physiologicalReaction direction="left-to-right" evidence="12">
        <dbReference type="Rhea" id="RHEA:56461"/>
    </physiologicalReaction>
</comment>
<evidence type="ECO:0000256" key="8">
    <source>
        <dbReference type="ARBA" id="ARBA00036083"/>
    </source>
</evidence>
<comment type="catalytic activity">
    <reaction evidence="10">
        <text>N-hexadecanoyl-1-(9Z-octadecenoyl)-sn-glycero-3-phosphoethanolamine + H2O = N-hexadecanoylethanolamine + 1-(9Z-octadecenoyl)-sn-glycero-3-phosphate + H(+)</text>
        <dbReference type="Rhea" id="RHEA:53168"/>
        <dbReference type="ChEBI" id="CHEBI:15377"/>
        <dbReference type="ChEBI" id="CHEBI:15378"/>
        <dbReference type="ChEBI" id="CHEBI:71464"/>
        <dbReference type="ChEBI" id="CHEBI:74544"/>
        <dbReference type="ChEBI" id="CHEBI:85217"/>
    </reaction>
    <physiologicalReaction direction="left-to-right" evidence="10">
        <dbReference type="Rhea" id="RHEA:53169"/>
    </physiologicalReaction>
</comment>
<evidence type="ECO:0000256" key="10">
    <source>
        <dbReference type="ARBA" id="ARBA00047538"/>
    </source>
</evidence>
<evidence type="ECO:0000256" key="7">
    <source>
        <dbReference type="ARBA" id="ARBA00023136"/>
    </source>
</evidence>
<comment type="catalytic activity">
    <reaction evidence="9">
        <text>N-(5Z,8Z,11Z,14Z-eicosatetraenoyl)-1-(9Z-octadecenoyl)-sn-glycero-3-phosphoethanolamine + H2O = N-(5Z,8Z,11Z,14Z-eicosatetraenoyl)-ethanolamine + 1-(9Z-octadecenoyl)-sn-glycero-3-phosphate + H(+)</text>
        <dbReference type="Rhea" id="RHEA:45544"/>
        <dbReference type="ChEBI" id="CHEBI:2700"/>
        <dbReference type="ChEBI" id="CHEBI:15377"/>
        <dbReference type="ChEBI" id="CHEBI:15378"/>
        <dbReference type="ChEBI" id="CHEBI:74544"/>
        <dbReference type="ChEBI" id="CHEBI:85223"/>
    </reaction>
    <physiologicalReaction direction="left-to-right" evidence="9">
        <dbReference type="Rhea" id="RHEA:45545"/>
    </physiologicalReaction>
</comment>
<keyword evidence="7" id="KW-0472">Membrane</keyword>
<keyword evidence="4" id="KW-0378">Hydrolase</keyword>
<organism evidence="14 15">
    <name type="scientific">Eptatretus burgeri</name>
    <name type="common">Inshore hagfish</name>
    <dbReference type="NCBI Taxonomy" id="7764"/>
    <lineage>
        <taxon>Eukaryota</taxon>
        <taxon>Metazoa</taxon>
        <taxon>Chordata</taxon>
        <taxon>Craniata</taxon>
        <taxon>Vertebrata</taxon>
        <taxon>Cyclostomata</taxon>
        <taxon>Myxini</taxon>
        <taxon>Myxiniformes</taxon>
        <taxon>Myxinidae</taxon>
        <taxon>Eptatretinae</taxon>
        <taxon>Eptatretus</taxon>
    </lineage>
</organism>
<evidence type="ECO:0000256" key="6">
    <source>
        <dbReference type="ARBA" id="ARBA00023098"/>
    </source>
</evidence>
<dbReference type="PANTHER" id="PTHR42758">
    <property type="entry name" value="PHOSPHATIDYLGLYCEROL PHOSPHOLIPASE C"/>
    <property type="match status" value="1"/>
</dbReference>
<evidence type="ECO:0000313" key="15">
    <source>
        <dbReference type="Proteomes" id="UP000694388"/>
    </source>
</evidence>
<protein>
    <submittedName>
        <fullName evidence="14">Glycerophosphodiester phosphodiesterase domain containing 1</fullName>
    </submittedName>
</protein>
<evidence type="ECO:0000256" key="4">
    <source>
        <dbReference type="ARBA" id="ARBA00022801"/>
    </source>
</evidence>
<evidence type="ECO:0000256" key="12">
    <source>
        <dbReference type="ARBA" id="ARBA00048947"/>
    </source>
</evidence>
<dbReference type="Pfam" id="PF03009">
    <property type="entry name" value="GDPD"/>
    <property type="match status" value="1"/>
</dbReference>
<dbReference type="GO" id="GO:0004622">
    <property type="term" value="F:phosphatidylcholine lysophospholipase activity"/>
    <property type="evidence" value="ECO:0007669"/>
    <property type="project" value="TreeGrafter"/>
</dbReference>
<evidence type="ECO:0000256" key="1">
    <source>
        <dbReference type="ARBA" id="ARBA00004370"/>
    </source>
</evidence>
<dbReference type="GO" id="GO:0046475">
    <property type="term" value="P:glycerophospholipid catabolic process"/>
    <property type="evidence" value="ECO:0007669"/>
    <property type="project" value="TreeGrafter"/>
</dbReference>
<dbReference type="Gene3D" id="3.20.20.190">
    <property type="entry name" value="Phosphatidylinositol (PI) phosphodiesterase"/>
    <property type="match status" value="1"/>
</dbReference>
<accession>A0A8C4QP89</accession>
<dbReference type="GO" id="GO:0005789">
    <property type="term" value="C:endoplasmic reticulum membrane"/>
    <property type="evidence" value="ECO:0007669"/>
    <property type="project" value="TreeGrafter"/>
</dbReference>
<dbReference type="AlphaFoldDB" id="A0A8C4QP89"/>
<dbReference type="SUPFAM" id="SSF51695">
    <property type="entry name" value="PLC-like phosphodiesterases"/>
    <property type="match status" value="1"/>
</dbReference>
<dbReference type="InterPro" id="IPR017946">
    <property type="entry name" value="PLC-like_Pdiesterase_TIM-brl"/>
</dbReference>
<dbReference type="GeneTree" id="ENSGT00940000156673"/>
<evidence type="ECO:0000256" key="3">
    <source>
        <dbReference type="ARBA" id="ARBA00022692"/>
    </source>
</evidence>